<name>A0A317X2T4_9EURO</name>
<reference evidence="1 2" key="1">
    <citation type="submission" date="2016-12" db="EMBL/GenBank/DDBJ databases">
        <title>The genomes of Aspergillus section Nigri reveals drivers in fungal speciation.</title>
        <authorList>
            <consortium name="DOE Joint Genome Institute"/>
            <person name="Vesth T.C."/>
            <person name="Nybo J."/>
            <person name="Theobald S."/>
            <person name="Brandl J."/>
            <person name="Frisvad J.C."/>
            <person name="Nielsen K.F."/>
            <person name="Lyhne E.K."/>
            <person name="Kogle M.E."/>
            <person name="Kuo A."/>
            <person name="Riley R."/>
            <person name="Clum A."/>
            <person name="Nolan M."/>
            <person name="Lipzen A."/>
            <person name="Salamov A."/>
            <person name="Henrissat B."/>
            <person name="Wiebenga A."/>
            <person name="De Vries R.P."/>
            <person name="Grigoriev I.V."/>
            <person name="Mortensen U.H."/>
            <person name="Andersen M.R."/>
            <person name="Baker S.E."/>
        </authorList>
    </citation>
    <scope>NUCLEOTIDE SEQUENCE [LARGE SCALE GENOMIC DNA]</scope>
    <source>
        <strain evidence="1 2">CBS 117.55</strain>
    </source>
</reference>
<dbReference type="EMBL" id="MSFL01000002">
    <property type="protein sequence ID" value="PWY90860.1"/>
    <property type="molecule type" value="Genomic_DNA"/>
</dbReference>
<accession>A0A317X2T4</accession>
<proteinExistence type="predicted"/>
<dbReference type="OrthoDB" id="4232400at2759"/>
<dbReference type="GeneID" id="37069953"/>
<evidence type="ECO:0000313" key="1">
    <source>
        <dbReference type="EMBL" id="PWY90860.1"/>
    </source>
</evidence>
<gene>
    <name evidence="1" type="ORF">BO70DRAFT_425794</name>
</gene>
<keyword evidence="2" id="KW-1185">Reference proteome</keyword>
<dbReference type="AlphaFoldDB" id="A0A317X2T4"/>
<dbReference type="Proteomes" id="UP000247233">
    <property type="component" value="Unassembled WGS sequence"/>
</dbReference>
<evidence type="ECO:0000313" key="2">
    <source>
        <dbReference type="Proteomes" id="UP000247233"/>
    </source>
</evidence>
<organism evidence="1 2">
    <name type="scientific">Aspergillus heteromorphus CBS 117.55</name>
    <dbReference type="NCBI Taxonomy" id="1448321"/>
    <lineage>
        <taxon>Eukaryota</taxon>
        <taxon>Fungi</taxon>
        <taxon>Dikarya</taxon>
        <taxon>Ascomycota</taxon>
        <taxon>Pezizomycotina</taxon>
        <taxon>Eurotiomycetes</taxon>
        <taxon>Eurotiomycetidae</taxon>
        <taxon>Eurotiales</taxon>
        <taxon>Aspergillaceae</taxon>
        <taxon>Aspergillus</taxon>
        <taxon>Aspergillus subgen. Circumdati</taxon>
    </lineage>
</organism>
<protein>
    <submittedName>
        <fullName evidence="1">Uncharacterized protein</fullName>
    </submittedName>
</protein>
<sequence>MSSMDCLQPPLTPPQREIVKSYGGWTQFMLAFGLKPWEREDEEEGLRILVALTDNDDDDDEEDEDEN</sequence>
<dbReference type="RefSeq" id="XP_025403303.1">
    <property type="nucleotide sequence ID" value="XM_025547716.1"/>
</dbReference>
<dbReference type="VEuPathDB" id="FungiDB:BO70DRAFT_425794"/>
<comment type="caution">
    <text evidence="1">The sequence shown here is derived from an EMBL/GenBank/DDBJ whole genome shotgun (WGS) entry which is preliminary data.</text>
</comment>